<evidence type="ECO:0000313" key="2">
    <source>
        <dbReference type="EMBL" id="KAK0731547.1"/>
    </source>
</evidence>
<keyword evidence="3" id="KW-1185">Reference proteome</keyword>
<feature type="compositionally biased region" description="Polar residues" evidence="1">
    <location>
        <begin position="182"/>
        <end position="197"/>
    </location>
</feature>
<comment type="caution">
    <text evidence="2">The sequence shown here is derived from an EMBL/GenBank/DDBJ whole genome shotgun (WGS) entry which is preliminary data.</text>
</comment>
<proteinExistence type="predicted"/>
<dbReference type="AlphaFoldDB" id="A0AA40BC38"/>
<gene>
    <name evidence="2" type="ORF">B0H67DRAFT_77881</name>
</gene>
<reference evidence="2" key="1">
    <citation type="submission" date="2023-06" db="EMBL/GenBank/DDBJ databases">
        <title>Genome-scale phylogeny and comparative genomics of the fungal order Sordariales.</title>
        <authorList>
            <consortium name="Lawrence Berkeley National Laboratory"/>
            <person name="Hensen N."/>
            <person name="Bonometti L."/>
            <person name="Westerberg I."/>
            <person name="Brannstrom I.O."/>
            <person name="Guillou S."/>
            <person name="Cros-Aarteil S."/>
            <person name="Calhoun S."/>
            <person name="Haridas S."/>
            <person name="Kuo A."/>
            <person name="Mondo S."/>
            <person name="Pangilinan J."/>
            <person name="Riley R."/>
            <person name="Labutti K."/>
            <person name="Andreopoulos B."/>
            <person name="Lipzen A."/>
            <person name="Chen C."/>
            <person name="Yanf M."/>
            <person name="Daum C."/>
            <person name="Ng V."/>
            <person name="Clum A."/>
            <person name="Steindorff A."/>
            <person name="Ohm R."/>
            <person name="Martin F."/>
            <person name="Silar P."/>
            <person name="Natvig D."/>
            <person name="Lalanne C."/>
            <person name="Gautier V."/>
            <person name="Ament-Velasquez S.L."/>
            <person name="Kruys A."/>
            <person name="Hutchinson M.I."/>
            <person name="Powell A.J."/>
            <person name="Barry K."/>
            <person name="Miller A.N."/>
            <person name="Grigoriev I.V."/>
            <person name="Debuchy R."/>
            <person name="Gladieux P."/>
            <person name="Thoren M.H."/>
            <person name="Johannesson H."/>
        </authorList>
    </citation>
    <scope>NUCLEOTIDE SEQUENCE</scope>
    <source>
        <strain evidence="2">SMH4607-1</strain>
    </source>
</reference>
<dbReference type="Proteomes" id="UP001172102">
    <property type="component" value="Unassembled WGS sequence"/>
</dbReference>
<feature type="region of interest" description="Disordered" evidence="1">
    <location>
        <begin position="1"/>
        <end position="43"/>
    </location>
</feature>
<protein>
    <submittedName>
        <fullName evidence="2">Uncharacterized protein</fullName>
    </submittedName>
</protein>
<accession>A0AA40BC38</accession>
<sequence>MDGLGDDGSIFTSTSAGPGKTAHLEKGVESHKLGEPTEDLQNDDITIPRPRIVNWQPASNPMVERGFNWQLEGLPDTPVWSQTVEPGFLATSTLEIQTQMGQTPGNGLSMLSSYQPPVQPDNIGGHYQHSQTPAQLGYPSNYFDNWPRLPGHQTPASPDKLLGRHIQPTSQTYDAWGLPKSPAQSEDTQNHRYQQPGNTGGSHFQPPANI</sequence>
<feature type="region of interest" description="Disordered" evidence="1">
    <location>
        <begin position="172"/>
        <end position="210"/>
    </location>
</feature>
<name>A0AA40BC38_9PEZI</name>
<dbReference type="EMBL" id="JAUKUA010000001">
    <property type="protein sequence ID" value="KAK0731547.1"/>
    <property type="molecule type" value="Genomic_DNA"/>
</dbReference>
<organism evidence="2 3">
    <name type="scientific">Lasiosphaeris hirsuta</name>
    <dbReference type="NCBI Taxonomy" id="260670"/>
    <lineage>
        <taxon>Eukaryota</taxon>
        <taxon>Fungi</taxon>
        <taxon>Dikarya</taxon>
        <taxon>Ascomycota</taxon>
        <taxon>Pezizomycotina</taxon>
        <taxon>Sordariomycetes</taxon>
        <taxon>Sordariomycetidae</taxon>
        <taxon>Sordariales</taxon>
        <taxon>Lasiosphaeriaceae</taxon>
        <taxon>Lasiosphaeris</taxon>
    </lineage>
</organism>
<evidence type="ECO:0000313" key="3">
    <source>
        <dbReference type="Proteomes" id="UP001172102"/>
    </source>
</evidence>
<feature type="compositionally biased region" description="Basic and acidic residues" evidence="1">
    <location>
        <begin position="22"/>
        <end position="35"/>
    </location>
</feature>
<evidence type="ECO:0000256" key="1">
    <source>
        <dbReference type="SAM" id="MobiDB-lite"/>
    </source>
</evidence>